<feature type="transmembrane region" description="Helical" evidence="1">
    <location>
        <begin position="265"/>
        <end position="287"/>
    </location>
</feature>
<evidence type="ECO:0000256" key="1">
    <source>
        <dbReference type="SAM" id="Phobius"/>
    </source>
</evidence>
<dbReference type="GO" id="GO:0005886">
    <property type="term" value="C:plasma membrane"/>
    <property type="evidence" value="ECO:0007669"/>
    <property type="project" value="TreeGrafter"/>
</dbReference>
<feature type="non-terminal residue" evidence="2">
    <location>
        <position position="289"/>
    </location>
</feature>
<proteinExistence type="predicted"/>
<keyword evidence="1" id="KW-0472">Membrane</keyword>
<feature type="non-terminal residue" evidence="2">
    <location>
        <position position="1"/>
    </location>
</feature>
<sequence>PDELDVHAKVTSHTRYRGIYDIPVYQSEITVKGSFGKLDFSDWDISDTDIFWNKAKVSIQISDVQALISASPLRWGHQELELEPGSHQPESPGVHTKLSQSMLGSPKTEFSFEMVLNGSQYFSVAPVGSTTDFTMDSNWPDPSFQGEWLPREKVSVTDAGFNAHWSVSLLGRNYPKRWTGVATHEHALNTSQLGVRFLPPIDQYHMAFRSVKYELLFLVFVFMTLWLFEILSGIQIHSIQYVMVGVAMCLFYLLELSLAEHLGFVWAYTIAATMVCLLISGYCRAVLET</sequence>
<gene>
    <name evidence="2" type="ORF">METZ01_LOCUS392585</name>
</gene>
<dbReference type="NCBIfam" id="NF008712">
    <property type="entry name" value="PRK11715.1-1"/>
    <property type="match status" value="1"/>
</dbReference>
<dbReference type="Pfam" id="PF06123">
    <property type="entry name" value="CreD"/>
    <property type="match status" value="1"/>
</dbReference>
<dbReference type="PANTHER" id="PTHR30092">
    <property type="entry name" value="INNER MEMBRANE PROTEIN CRED"/>
    <property type="match status" value="1"/>
</dbReference>
<feature type="transmembrane region" description="Helical" evidence="1">
    <location>
        <begin position="215"/>
        <end position="234"/>
    </location>
</feature>
<evidence type="ECO:0000313" key="2">
    <source>
        <dbReference type="EMBL" id="SVD39731.1"/>
    </source>
</evidence>
<dbReference type="InterPro" id="IPR010364">
    <property type="entry name" value="Uncharacterised_IM_CreD"/>
</dbReference>
<reference evidence="2" key="1">
    <citation type="submission" date="2018-05" db="EMBL/GenBank/DDBJ databases">
        <authorList>
            <person name="Lanie J.A."/>
            <person name="Ng W.-L."/>
            <person name="Kazmierczak K.M."/>
            <person name="Andrzejewski T.M."/>
            <person name="Davidsen T.M."/>
            <person name="Wayne K.J."/>
            <person name="Tettelin H."/>
            <person name="Glass J.I."/>
            <person name="Rusch D."/>
            <person name="Podicherti R."/>
            <person name="Tsui H.-C.T."/>
            <person name="Winkler M.E."/>
        </authorList>
    </citation>
    <scope>NUCLEOTIDE SEQUENCE</scope>
</reference>
<dbReference type="EMBL" id="UINC01148064">
    <property type="protein sequence ID" value="SVD39731.1"/>
    <property type="molecule type" value="Genomic_DNA"/>
</dbReference>
<feature type="transmembrane region" description="Helical" evidence="1">
    <location>
        <begin position="241"/>
        <end position="259"/>
    </location>
</feature>
<keyword evidence="1" id="KW-0812">Transmembrane</keyword>
<dbReference type="AlphaFoldDB" id="A0A382V1D6"/>
<organism evidence="2">
    <name type="scientific">marine metagenome</name>
    <dbReference type="NCBI Taxonomy" id="408172"/>
    <lineage>
        <taxon>unclassified sequences</taxon>
        <taxon>metagenomes</taxon>
        <taxon>ecological metagenomes</taxon>
    </lineage>
</organism>
<dbReference type="PANTHER" id="PTHR30092:SF0">
    <property type="entry name" value="INNER MEMBRANE PROTEIN CRED"/>
    <property type="match status" value="1"/>
</dbReference>
<accession>A0A382V1D6</accession>
<protein>
    <submittedName>
        <fullName evidence="2">Uncharacterized protein</fullName>
    </submittedName>
</protein>
<name>A0A382V1D6_9ZZZZ</name>
<keyword evidence="1" id="KW-1133">Transmembrane helix</keyword>